<evidence type="ECO:0000313" key="7">
    <source>
        <dbReference type="Proteomes" id="UP000030689"/>
    </source>
</evidence>
<keyword evidence="3" id="KW-0862">Zinc</keyword>
<feature type="compositionally biased region" description="Basic and acidic residues" evidence="4">
    <location>
        <begin position="185"/>
        <end position="202"/>
    </location>
</feature>
<feature type="compositionally biased region" description="Basic residues" evidence="4">
    <location>
        <begin position="1"/>
        <end position="10"/>
    </location>
</feature>
<dbReference type="InterPro" id="IPR013083">
    <property type="entry name" value="Znf_RING/FYVE/PHD"/>
</dbReference>
<dbReference type="SUPFAM" id="SSF46689">
    <property type="entry name" value="Homeodomain-like"/>
    <property type="match status" value="1"/>
</dbReference>
<evidence type="ECO:0000256" key="2">
    <source>
        <dbReference type="ARBA" id="ARBA00022771"/>
    </source>
</evidence>
<dbReference type="OMA" id="PKTHENG"/>
<dbReference type="OrthoDB" id="608866at2759"/>
<dbReference type="CDD" id="cd15489">
    <property type="entry name" value="PHD_SF"/>
    <property type="match status" value="1"/>
</dbReference>
<organism evidence="6 7">
    <name type="scientific">Eutrema salsugineum</name>
    <name type="common">Saltwater cress</name>
    <name type="synonym">Sisymbrium salsugineum</name>
    <dbReference type="NCBI Taxonomy" id="72664"/>
    <lineage>
        <taxon>Eukaryota</taxon>
        <taxon>Viridiplantae</taxon>
        <taxon>Streptophyta</taxon>
        <taxon>Embryophyta</taxon>
        <taxon>Tracheophyta</taxon>
        <taxon>Spermatophyta</taxon>
        <taxon>Magnoliopsida</taxon>
        <taxon>eudicotyledons</taxon>
        <taxon>Gunneridae</taxon>
        <taxon>Pentapetalae</taxon>
        <taxon>rosids</taxon>
        <taxon>malvids</taxon>
        <taxon>Brassicales</taxon>
        <taxon>Brassicaceae</taxon>
        <taxon>Eutremeae</taxon>
        <taxon>Eutrema</taxon>
    </lineage>
</organism>
<dbReference type="InterPro" id="IPR009057">
    <property type="entry name" value="Homeodomain-like_sf"/>
</dbReference>
<dbReference type="Gramene" id="ESQ33247">
    <property type="protein sequence ID" value="ESQ33247"/>
    <property type="gene ID" value="EUTSA_v10003829mg"/>
</dbReference>
<dbReference type="InterPro" id="IPR001005">
    <property type="entry name" value="SANT/Myb"/>
</dbReference>
<accession>V4KT88</accession>
<feature type="compositionally biased region" description="Polar residues" evidence="4">
    <location>
        <begin position="338"/>
        <end position="350"/>
    </location>
</feature>
<protein>
    <recommendedName>
        <fullName evidence="5">Myb-like domain-containing protein</fullName>
    </recommendedName>
</protein>
<dbReference type="CDD" id="cd11660">
    <property type="entry name" value="SANT_TRF"/>
    <property type="match status" value="1"/>
</dbReference>
<dbReference type="PANTHER" id="PTHR47863:SF5">
    <property type="entry name" value="HOMEODOMAIN-LIKE PROTEIN WITH RING_FYVE_PHD-TYPE ZINC FINGER DOMAIN-CONTAINING PROTEIN-RELATED"/>
    <property type="match status" value="1"/>
</dbReference>
<dbReference type="PROSITE" id="PS50090">
    <property type="entry name" value="MYB_LIKE"/>
    <property type="match status" value="1"/>
</dbReference>
<dbReference type="EMBL" id="KI517748">
    <property type="protein sequence ID" value="ESQ33247.1"/>
    <property type="molecule type" value="Genomic_DNA"/>
</dbReference>
<feature type="region of interest" description="Disordered" evidence="4">
    <location>
        <begin position="436"/>
        <end position="466"/>
    </location>
</feature>
<keyword evidence="1" id="KW-0479">Metal-binding</keyword>
<dbReference type="eggNOG" id="ENOG502S1HM">
    <property type="taxonomic scope" value="Eukaryota"/>
</dbReference>
<sequence>MTIVNKKRVRISSPASDSDDEDEGNPKTHENGIIGGKRRMIGYNKAGDTENRLKSNTCYVCDGNDDWLLVCHGEECPIAIHQSCTSDEPDFDEFRNFYCPYCCYKRVIAKSVNLREKLLVIEKSRKGRETLGGIDLGSMMDEVSENIENVVEVNVSGSRRVTSVDLSGNRRESDESYEKFMAMEKEQRMKEVAAETQSRESSETGDDDDVEEGRLQRGRFSESNEETSEMCITYAGEERKERARGCEKINEEVRMQNSGVDDETKKQRRCDVNHETAQPRSFVAGVDTRKQRIYSEKSQQNKRLAGTDEKDVFINDEETQARNSDMGEGTGRQGCCHENNQQKNASATESCEQEVRRPDKRLSHGSGFGNMRFRQGKHIEKNQHNETETQEKEVFKDGKRKREGTVVRDGDEFDLAENQYNQLQGNMRNDDATFNKENNGFGKEEQIERNSTSSILSPISTDNVNDSNAASQELALIIHPGVQERPIEAQPFRSAAPKKPSFQHEKYGHKSYLEKNGSASDDPRHRKFVSCSDKKRKRLFWTQAEEEMLRVGVQNFPGFRNIPWRKILEFGRDVFHDDRVPSDLKDKWKNMNKMSFQTGKWVTLSTERQPNHLVSEACSE</sequence>
<feature type="region of interest" description="Disordered" evidence="4">
    <location>
        <begin position="1"/>
        <end position="34"/>
    </location>
</feature>
<evidence type="ECO:0000259" key="5">
    <source>
        <dbReference type="PROSITE" id="PS50090"/>
    </source>
</evidence>
<feature type="region of interest" description="Disordered" evidence="4">
    <location>
        <begin position="185"/>
        <end position="229"/>
    </location>
</feature>
<dbReference type="InterPro" id="IPR001965">
    <property type="entry name" value="Znf_PHD"/>
</dbReference>
<dbReference type="SUPFAM" id="SSF57903">
    <property type="entry name" value="FYVE/PHD zinc finger"/>
    <property type="match status" value="1"/>
</dbReference>
<dbReference type="PANTHER" id="PTHR47863">
    <property type="entry name" value="RING/FYVE/PHD ZINC FINGER SUPERFAMILY PROTEIN"/>
    <property type="match status" value="1"/>
</dbReference>
<dbReference type="Gene3D" id="1.10.10.60">
    <property type="entry name" value="Homeodomain-like"/>
    <property type="match status" value="1"/>
</dbReference>
<dbReference type="KEGG" id="eus:EUTSA_v10003829mg"/>
<gene>
    <name evidence="6" type="ORF">EUTSA_v10003829mg</name>
</gene>
<feature type="compositionally biased region" description="Basic and acidic residues" evidence="4">
    <location>
        <begin position="212"/>
        <end position="222"/>
    </location>
</feature>
<evidence type="ECO:0000256" key="1">
    <source>
        <dbReference type="ARBA" id="ARBA00022723"/>
    </source>
</evidence>
<evidence type="ECO:0000313" key="6">
    <source>
        <dbReference type="EMBL" id="ESQ33247.1"/>
    </source>
</evidence>
<reference evidence="6 7" key="1">
    <citation type="journal article" date="2013" name="Front. Plant Sci.">
        <title>The Reference Genome of the Halophytic Plant Eutrema salsugineum.</title>
        <authorList>
            <person name="Yang R."/>
            <person name="Jarvis D.E."/>
            <person name="Chen H."/>
            <person name="Beilstein M.A."/>
            <person name="Grimwood J."/>
            <person name="Jenkins J."/>
            <person name="Shu S."/>
            <person name="Prochnik S."/>
            <person name="Xin M."/>
            <person name="Ma C."/>
            <person name="Schmutz J."/>
            <person name="Wing R.A."/>
            <person name="Mitchell-Olds T."/>
            <person name="Schumaker K.S."/>
            <person name="Wang X."/>
        </authorList>
    </citation>
    <scope>NUCLEOTIDE SEQUENCE [LARGE SCALE GENOMIC DNA]</scope>
</reference>
<proteinExistence type="predicted"/>
<dbReference type="GO" id="GO:0008270">
    <property type="term" value="F:zinc ion binding"/>
    <property type="evidence" value="ECO:0007669"/>
    <property type="project" value="UniProtKB-KW"/>
</dbReference>
<dbReference type="Proteomes" id="UP000030689">
    <property type="component" value="Unassembled WGS sequence"/>
</dbReference>
<name>V4KT88_EUTSA</name>
<evidence type="ECO:0000256" key="3">
    <source>
        <dbReference type="ARBA" id="ARBA00022833"/>
    </source>
</evidence>
<dbReference type="InterPro" id="IPR011011">
    <property type="entry name" value="Znf_FYVE_PHD"/>
</dbReference>
<keyword evidence="2" id="KW-0863">Zinc-finger</keyword>
<keyword evidence="7" id="KW-1185">Reference proteome</keyword>
<evidence type="ECO:0000256" key="4">
    <source>
        <dbReference type="SAM" id="MobiDB-lite"/>
    </source>
</evidence>
<feature type="compositionally biased region" description="Polar residues" evidence="4">
    <location>
        <begin position="449"/>
        <end position="466"/>
    </location>
</feature>
<feature type="domain" description="Myb-like" evidence="5">
    <location>
        <begin position="533"/>
        <end position="592"/>
    </location>
</feature>
<feature type="region of interest" description="Disordered" evidence="4">
    <location>
        <begin position="337"/>
        <end position="372"/>
    </location>
</feature>
<dbReference type="Gene3D" id="3.30.40.10">
    <property type="entry name" value="Zinc/RING finger domain, C3HC4 (zinc finger)"/>
    <property type="match status" value="1"/>
</dbReference>
<feature type="compositionally biased region" description="Basic and acidic residues" evidence="4">
    <location>
        <begin position="353"/>
        <end position="362"/>
    </location>
</feature>
<dbReference type="SMART" id="SM00249">
    <property type="entry name" value="PHD"/>
    <property type="match status" value="1"/>
</dbReference>
<dbReference type="AlphaFoldDB" id="V4KT88"/>
<dbReference type="STRING" id="72664.V4KT88"/>